<organism evidence="2 3">
    <name type="scientific">Corynebacterium choanae</name>
    <dbReference type="NCBI Taxonomy" id="1862358"/>
    <lineage>
        <taxon>Bacteria</taxon>
        <taxon>Bacillati</taxon>
        <taxon>Actinomycetota</taxon>
        <taxon>Actinomycetes</taxon>
        <taxon>Mycobacteriales</taxon>
        <taxon>Corynebacteriaceae</taxon>
        <taxon>Corynebacterium</taxon>
    </lineage>
</organism>
<accession>A0A3G6J5Q2</accession>
<dbReference type="Proteomes" id="UP000269019">
    <property type="component" value="Chromosome"/>
</dbReference>
<dbReference type="OrthoDB" id="4878515at2"/>
<dbReference type="AlphaFoldDB" id="A0A3G6J5Q2"/>
<name>A0A3G6J5Q2_9CORY</name>
<dbReference type="InterPro" id="IPR026816">
    <property type="entry name" value="Flavodoxin_dom"/>
</dbReference>
<dbReference type="RefSeq" id="WP_123926911.1">
    <property type="nucleotide sequence ID" value="NZ_CP033896.1"/>
</dbReference>
<sequence>MAVTVLYDSNYGSSQRYAQQLAQMLHTTAQRLADVDAAAVAATGEPIVVVSPNYAGQIAGAQWLQRHADLAVPRALCVVGMSKPAEAAAHDPARKALGAVADQVHRFYLPGALAWSKLSLLHRGALTTLSTMLKAKPGRSDAEQHIIDSVGHDSDAVDFAELEAVLDWVTTQSR</sequence>
<evidence type="ECO:0000313" key="3">
    <source>
        <dbReference type="Proteomes" id="UP000269019"/>
    </source>
</evidence>
<evidence type="ECO:0000313" key="2">
    <source>
        <dbReference type="EMBL" id="AZA13162.1"/>
    </source>
</evidence>
<proteinExistence type="predicted"/>
<feature type="domain" description="Flavodoxin" evidence="1">
    <location>
        <begin position="5"/>
        <end position="136"/>
    </location>
</feature>
<dbReference type="KEGG" id="ccho:CCHOA_03765"/>
<keyword evidence="3" id="KW-1185">Reference proteome</keyword>
<dbReference type="Pfam" id="PF12724">
    <property type="entry name" value="Flavodoxin_5"/>
    <property type="match status" value="1"/>
</dbReference>
<dbReference type="EMBL" id="CP033896">
    <property type="protein sequence ID" value="AZA13162.1"/>
    <property type="molecule type" value="Genomic_DNA"/>
</dbReference>
<evidence type="ECO:0000259" key="1">
    <source>
        <dbReference type="Pfam" id="PF12724"/>
    </source>
</evidence>
<protein>
    <submittedName>
        <fullName evidence="2">Flavodoxin domain protein</fullName>
    </submittedName>
</protein>
<reference evidence="2 3" key="1">
    <citation type="submission" date="2018-11" db="EMBL/GenBank/DDBJ databases">
        <authorList>
            <person name="Kleinhagauer T."/>
            <person name="Glaeser S.P."/>
            <person name="Spergser J."/>
            <person name="Ruckert C."/>
            <person name="Kaempfer P."/>
            <person name="Busse H.-J."/>
        </authorList>
    </citation>
    <scope>NUCLEOTIDE SEQUENCE [LARGE SCALE GENOMIC DNA]</scope>
    <source>
        <strain evidence="2 3">200CH</strain>
    </source>
</reference>
<gene>
    <name evidence="2" type="ORF">CCHOA_03765</name>
</gene>
<dbReference type="SUPFAM" id="SSF52218">
    <property type="entry name" value="Flavoproteins"/>
    <property type="match status" value="1"/>
</dbReference>
<dbReference type="Gene3D" id="3.40.50.360">
    <property type="match status" value="1"/>
</dbReference>
<dbReference type="InterPro" id="IPR029039">
    <property type="entry name" value="Flavoprotein-like_sf"/>
</dbReference>